<feature type="compositionally biased region" description="Basic and acidic residues" evidence="1">
    <location>
        <begin position="39"/>
        <end position="60"/>
    </location>
</feature>
<evidence type="ECO:0000256" key="1">
    <source>
        <dbReference type="SAM" id="MobiDB-lite"/>
    </source>
</evidence>
<reference evidence="2" key="1">
    <citation type="submission" date="2024-07" db="EMBL/GenBank/DDBJ databases">
        <authorList>
            <person name="Yu S.T."/>
        </authorList>
    </citation>
    <scope>NUCLEOTIDE SEQUENCE</scope>
    <source>
        <strain evidence="2">R44</strain>
    </source>
</reference>
<organism evidence="2">
    <name type="scientific">Streptomyces sp. R44</name>
    <dbReference type="NCBI Taxonomy" id="3238633"/>
    <lineage>
        <taxon>Bacteria</taxon>
        <taxon>Bacillati</taxon>
        <taxon>Actinomycetota</taxon>
        <taxon>Actinomycetes</taxon>
        <taxon>Kitasatosporales</taxon>
        <taxon>Streptomycetaceae</taxon>
        <taxon>Streptomyces</taxon>
    </lineage>
</organism>
<evidence type="ECO:0000313" key="2">
    <source>
        <dbReference type="EMBL" id="XDQ75489.1"/>
    </source>
</evidence>
<protein>
    <submittedName>
        <fullName evidence="2">Uncharacterized protein</fullName>
    </submittedName>
</protein>
<accession>A0AB39T7M2</accession>
<dbReference type="AlphaFoldDB" id="A0AB39T7M2"/>
<feature type="region of interest" description="Disordered" evidence="1">
    <location>
        <begin position="34"/>
        <end position="70"/>
    </location>
</feature>
<dbReference type="RefSeq" id="WP_369148018.1">
    <property type="nucleotide sequence ID" value="NZ_CP163444.1"/>
</dbReference>
<name>A0AB39T7M2_9ACTN</name>
<gene>
    <name evidence="2" type="ORF">AB5J54_35405</name>
</gene>
<proteinExistence type="predicted"/>
<sequence>MLVAVLPARPWIGHVAVVVREDTPGDKRLVVSVVGEPGGAEREDAERDGAGREGIEREAAGLDVPSCGRS</sequence>
<dbReference type="EMBL" id="CP163444">
    <property type="protein sequence ID" value="XDQ75489.1"/>
    <property type="molecule type" value="Genomic_DNA"/>
</dbReference>